<dbReference type="PANTHER" id="PTHR30537:SF3">
    <property type="entry name" value="TRANSCRIPTIONAL REGULATORY PROTEIN"/>
    <property type="match status" value="1"/>
</dbReference>
<dbReference type="Gene3D" id="3.40.190.290">
    <property type="match status" value="1"/>
</dbReference>
<dbReference type="Proteomes" id="UP000199382">
    <property type="component" value="Unassembled WGS sequence"/>
</dbReference>
<evidence type="ECO:0000313" key="3">
    <source>
        <dbReference type="EMBL" id="SDL03799.1"/>
    </source>
</evidence>
<dbReference type="AlphaFoldDB" id="A0A1G9GSY5"/>
<dbReference type="RefSeq" id="WP_093162268.1">
    <property type="nucleotide sequence ID" value="NZ_FNEK01000065.1"/>
</dbReference>
<feature type="domain" description="HTH lysR-type" evidence="2">
    <location>
        <begin position="18"/>
        <end position="75"/>
    </location>
</feature>
<dbReference type="InterPro" id="IPR000847">
    <property type="entry name" value="LysR_HTH_N"/>
</dbReference>
<protein>
    <submittedName>
        <fullName evidence="3">LysR substrate binding domain-containing protein</fullName>
    </submittedName>
</protein>
<dbReference type="PANTHER" id="PTHR30537">
    <property type="entry name" value="HTH-TYPE TRANSCRIPTIONAL REGULATOR"/>
    <property type="match status" value="1"/>
</dbReference>
<dbReference type="InterPro" id="IPR036390">
    <property type="entry name" value="WH_DNA-bd_sf"/>
</dbReference>
<evidence type="ECO:0000256" key="1">
    <source>
        <dbReference type="ARBA" id="ARBA00009437"/>
    </source>
</evidence>
<name>A0A1G9GSY5_9RHOB</name>
<dbReference type="SUPFAM" id="SSF46785">
    <property type="entry name" value="Winged helix' DNA-binding domain"/>
    <property type="match status" value="1"/>
</dbReference>
<dbReference type="InterPro" id="IPR036388">
    <property type="entry name" value="WH-like_DNA-bd_sf"/>
</dbReference>
<dbReference type="InterPro" id="IPR058163">
    <property type="entry name" value="LysR-type_TF_proteobact-type"/>
</dbReference>
<sequence length="183" mass="20338">MVSFQILCCSKKMKSAPDNWSNIRAFLAVVRTGSTLAASRELGVTQPTVARRIDEFEHELGLTLFDRDTRGFHPTPQARKLLENAENVEVAVRSFGTLAAKLSDDASQVIRFSAPVAAISDRIYDVIAEFRAAHPETPVEVTPTNRFVDLMGGDGDITLRITPQIRDDKLIWSAPSELVHRYV</sequence>
<dbReference type="GO" id="GO:0043565">
    <property type="term" value="F:sequence-specific DNA binding"/>
    <property type="evidence" value="ECO:0007669"/>
    <property type="project" value="TreeGrafter"/>
</dbReference>
<gene>
    <name evidence="3" type="ORF">SAMN04488026_10652</name>
</gene>
<dbReference type="OrthoDB" id="9796526at2"/>
<dbReference type="STRING" id="571298.SAMN04488026_10652"/>
<dbReference type="GO" id="GO:0003700">
    <property type="term" value="F:DNA-binding transcription factor activity"/>
    <property type="evidence" value="ECO:0007669"/>
    <property type="project" value="InterPro"/>
</dbReference>
<dbReference type="PROSITE" id="PS50931">
    <property type="entry name" value="HTH_LYSR"/>
    <property type="match status" value="1"/>
</dbReference>
<dbReference type="GO" id="GO:0006351">
    <property type="term" value="P:DNA-templated transcription"/>
    <property type="evidence" value="ECO:0007669"/>
    <property type="project" value="TreeGrafter"/>
</dbReference>
<accession>A0A1G9GSY5</accession>
<dbReference type="EMBL" id="FNEK01000065">
    <property type="protein sequence ID" value="SDL03799.1"/>
    <property type="molecule type" value="Genomic_DNA"/>
</dbReference>
<organism evidence="3 4">
    <name type="scientific">Aliiruegeria lutimaris</name>
    <dbReference type="NCBI Taxonomy" id="571298"/>
    <lineage>
        <taxon>Bacteria</taxon>
        <taxon>Pseudomonadati</taxon>
        <taxon>Pseudomonadota</taxon>
        <taxon>Alphaproteobacteria</taxon>
        <taxon>Rhodobacterales</taxon>
        <taxon>Roseobacteraceae</taxon>
        <taxon>Aliiruegeria</taxon>
    </lineage>
</organism>
<evidence type="ECO:0000313" key="4">
    <source>
        <dbReference type="Proteomes" id="UP000199382"/>
    </source>
</evidence>
<dbReference type="Pfam" id="PF00126">
    <property type="entry name" value="HTH_1"/>
    <property type="match status" value="1"/>
</dbReference>
<proteinExistence type="inferred from homology"/>
<dbReference type="SUPFAM" id="SSF53850">
    <property type="entry name" value="Periplasmic binding protein-like II"/>
    <property type="match status" value="1"/>
</dbReference>
<reference evidence="3 4" key="1">
    <citation type="submission" date="2016-10" db="EMBL/GenBank/DDBJ databases">
        <authorList>
            <person name="de Groot N.N."/>
        </authorList>
    </citation>
    <scope>NUCLEOTIDE SEQUENCE [LARGE SCALE GENOMIC DNA]</scope>
    <source>
        <strain evidence="3 4">DSM 25294</strain>
    </source>
</reference>
<evidence type="ECO:0000259" key="2">
    <source>
        <dbReference type="PROSITE" id="PS50931"/>
    </source>
</evidence>
<comment type="similarity">
    <text evidence="1">Belongs to the LysR transcriptional regulatory family.</text>
</comment>
<dbReference type="Gene3D" id="1.10.10.10">
    <property type="entry name" value="Winged helix-like DNA-binding domain superfamily/Winged helix DNA-binding domain"/>
    <property type="match status" value="1"/>
</dbReference>
<keyword evidence="4" id="KW-1185">Reference proteome</keyword>